<dbReference type="EMBL" id="QOCS01000007">
    <property type="protein sequence ID" value="RHW47859.1"/>
    <property type="molecule type" value="Genomic_DNA"/>
</dbReference>
<sequence>MTDETKNLFNLFSQLLMYPKFIMALHQSRYQQSGNQRRGPGRVLNLIAQHDGLTNSEIAEILDIRPSSVTAMVNKLAERGFVTKQPLESDRRVTILKVTEEGQAAIDHVQKANDSFSEDLFAGLSSVEKQQLEILLTKMIQNLKAINLDDDRYACWRQYCSEKRHFPSSNNENWGMWKRPRW</sequence>
<name>A0A347SU49_9LACO</name>
<keyword evidence="1" id="KW-0238">DNA-binding</keyword>
<dbReference type="InterPro" id="IPR036390">
    <property type="entry name" value="WH_DNA-bd_sf"/>
</dbReference>
<dbReference type="Pfam" id="PF01047">
    <property type="entry name" value="MarR"/>
    <property type="match status" value="1"/>
</dbReference>
<dbReference type="InterPro" id="IPR036388">
    <property type="entry name" value="WH-like_DNA-bd_sf"/>
</dbReference>
<evidence type="ECO:0000256" key="1">
    <source>
        <dbReference type="ARBA" id="ARBA00023125"/>
    </source>
</evidence>
<reference evidence="2 3" key="1">
    <citation type="submission" date="2018-07" db="EMBL/GenBank/DDBJ databases">
        <title>Genome sequences of six Lactobacillus spp. isolated from bumble bee guts.</title>
        <authorList>
            <person name="Motta E.V.S."/>
            <person name="Moran N.A."/>
        </authorList>
    </citation>
    <scope>NUCLEOTIDE SEQUENCE [LARGE SCALE GENOMIC DNA]</scope>
    <source>
        <strain evidence="2 3">LV-8.1</strain>
    </source>
</reference>
<dbReference type="GO" id="GO:0006950">
    <property type="term" value="P:response to stress"/>
    <property type="evidence" value="ECO:0007669"/>
    <property type="project" value="TreeGrafter"/>
</dbReference>
<accession>A0A347SU49</accession>
<dbReference type="PANTHER" id="PTHR33164">
    <property type="entry name" value="TRANSCRIPTIONAL REGULATOR, MARR FAMILY"/>
    <property type="match status" value="1"/>
</dbReference>
<comment type="caution">
    <text evidence="2">The sequence shown here is derived from an EMBL/GenBank/DDBJ whole genome shotgun (WGS) entry which is preliminary data.</text>
</comment>
<evidence type="ECO:0000313" key="3">
    <source>
        <dbReference type="Proteomes" id="UP000284822"/>
    </source>
</evidence>
<dbReference type="Gene3D" id="1.10.10.10">
    <property type="entry name" value="Winged helix-like DNA-binding domain superfamily/Winged helix DNA-binding domain"/>
    <property type="match status" value="1"/>
</dbReference>
<dbReference type="InterPro" id="IPR000835">
    <property type="entry name" value="HTH_MarR-typ"/>
</dbReference>
<dbReference type="InterPro" id="IPR039422">
    <property type="entry name" value="MarR/SlyA-like"/>
</dbReference>
<dbReference type="AlphaFoldDB" id="A0A347SU49"/>
<dbReference type="InterPro" id="IPR011991">
    <property type="entry name" value="ArsR-like_HTH"/>
</dbReference>
<dbReference type="PANTHER" id="PTHR33164:SF43">
    <property type="entry name" value="HTH-TYPE TRANSCRIPTIONAL REPRESSOR YETL"/>
    <property type="match status" value="1"/>
</dbReference>
<dbReference type="KEGG" id="lbm:DS830_08675"/>
<dbReference type="RefSeq" id="WP_118909038.1">
    <property type="nucleotide sequence ID" value="NZ_CP031513.1"/>
</dbReference>
<proteinExistence type="predicted"/>
<dbReference type="PROSITE" id="PS50995">
    <property type="entry name" value="HTH_MARR_2"/>
    <property type="match status" value="1"/>
</dbReference>
<dbReference type="SUPFAM" id="SSF46785">
    <property type="entry name" value="Winged helix' DNA-binding domain"/>
    <property type="match status" value="1"/>
</dbReference>
<organism evidence="2 3">
    <name type="scientific">Bombilactobacillus bombi</name>
    <dbReference type="NCBI Taxonomy" id="1303590"/>
    <lineage>
        <taxon>Bacteria</taxon>
        <taxon>Bacillati</taxon>
        <taxon>Bacillota</taxon>
        <taxon>Bacilli</taxon>
        <taxon>Lactobacillales</taxon>
        <taxon>Lactobacillaceae</taxon>
        <taxon>Bombilactobacillus</taxon>
    </lineage>
</organism>
<gene>
    <name evidence="2" type="ORF">DS832_03640</name>
</gene>
<dbReference type="CDD" id="cd00090">
    <property type="entry name" value="HTH_ARSR"/>
    <property type="match status" value="1"/>
</dbReference>
<dbReference type="GO" id="GO:0003677">
    <property type="term" value="F:DNA binding"/>
    <property type="evidence" value="ECO:0007669"/>
    <property type="project" value="UniProtKB-KW"/>
</dbReference>
<dbReference type="SMART" id="SM00347">
    <property type="entry name" value="HTH_MARR"/>
    <property type="match status" value="1"/>
</dbReference>
<protein>
    <submittedName>
        <fullName evidence="2">MarR family transcriptional regulator</fullName>
    </submittedName>
</protein>
<dbReference type="GO" id="GO:0003700">
    <property type="term" value="F:DNA-binding transcription factor activity"/>
    <property type="evidence" value="ECO:0007669"/>
    <property type="project" value="InterPro"/>
</dbReference>
<dbReference type="Proteomes" id="UP000284822">
    <property type="component" value="Unassembled WGS sequence"/>
</dbReference>
<evidence type="ECO:0000313" key="2">
    <source>
        <dbReference type="EMBL" id="RHW47859.1"/>
    </source>
</evidence>
<dbReference type="PRINTS" id="PR00598">
    <property type="entry name" value="HTHMARR"/>
</dbReference>